<comment type="subcellular location">
    <subcellularLocation>
        <location evidence="1">Membrane</location>
        <topology evidence="1">Multi-pass membrane protein</topology>
    </subcellularLocation>
</comment>
<evidence type="ECO:0000256" key="2">
    <source>
        <dbReference type="ARBA" id="ARBA00022692"/>
    </source>
</evidence>
<sequence length="257" mass="29415">LEPRFSLGEREDALFARIMEEAMKFAPTLTGPGKALPPLDEESPCEEARKFLQSSSEGEGSRRPSHSVPNLIHRHSYALATRKESFQATEEKNEPETNTKKEEKGAWLTVVSYVDELTVGGKRDAEGRYIDGLGSFPGFGRNKPHRQPDDCFPAEFYKRLGICDKCMKTDCGQWWYSVRCEVLSVVDTPAFEWVILVMIFASSITLCFEDIYLDENVPLKNALYWTNFVFSALFSIEMILKWIALGFNKYFTKFWTV</sequence>
<evidence type="ECO:0000256" key="5">
    <source>
        <dbReference type="SAM" id="MobiDB-lite"/>
    </source>
</evidence>
<name>A0A0A9XL26_LYGHE</name>
<dbReference type="InterPro" id="IPR027359">
    <property type="entry name" value="Volt_channel_dom_sf"/>
</dbReference>
<dbReference type="Pfam" id="PF00520">
    <property type="entry name" value="Ion_trans"/>
    <property type="match status" value="1"/>
</dbReference>
<dbReference type="AlphaFoldDB" id="A0A0A9XL26"/>
<dbReference type="PANTHER" id="PTHR10037">
    <property type="entry name" value="VOLTAGE-GATED CATION CHANNEL CALCIUM AND SODIUM"/>
    <property type="match status" value="1"/>
</dbReference>
<dbReference type="InterPro" id="IPR043203">
    <property type="entry name" value="VGCC_Ca_Na"/>
</dbReference>
<feature type="non-terminal residue" evidence="8">
    <location>
        <position position="1"/>
    </location>
</feature>
<keyword evidence="4 6" id="KW-0472">Membrane</keyword>
<feature type="region of interest" description="Disordered" evidence="5">
    <location>
        <begin position="29"/>
        <end position="72"/>
    </location>
</feature>
<dbReference type="SUPFAM" id="SSF81324">
    <property type="entry name" value="Voltage-gated potassium channels"/>
    <property type="match status" value="1"/>
</dbReference>
<keyword evidence="8" id="KW-0406">Ion transport</keyword>
<proteinExistence type="predicted"/>
<evidence type="ECO:0000256" key="6">
    <source>
        <dbReference type="SAM" id="Phobius"/>
    </source>
</evidence>
<protein>
    <submittedName>
        <fullName evidence="8">Sodium channel protein 60E</fullName>
    </submittedName>
</protein>
<keyword evidence="2 6" id="KW-0812">Transmembrane</keyword>
<evidence type="ECO:0000259" key="7">
    <source>
        <dbReference type="Pfam" id="PF00520"/>
    </source>
</evidence>
<dbReference type="GO" id="GO:0019228">
    <property type="term" value="P:neuronal action potential"/>
    <property type="evidence" value="ECO:0007669"/>
    <property type="project" value="TreeGrafter"/>
</dbReference>
<keyword evidence="8" id="KW-0407">Ion channel</keyword>
<feature type="transmembrane region" description="Helical" evidence="6">
    <location>
        <begin position="193"/>
        <end position="212"/>
    </location>
</feature>
<dbReference type="GO" id="GO:0001518">
    <property type="term" value="C:voltage-gated sodium channel complex"/>
    <property type="evidence" value="ECO:0007669"/>
    <property type="project" value="TreeGrafter"/>
</dbReference>
<reference evidence="8" key="2">
    <citation type="submission" date="2014-07" db="EMBL/GenBank/DDBJ databases">
        <authorList>
            <person name="Hull J."/>
        </authorList>
    </citation>
    <scope>NUCLEOTIDE SEQUENCE</scope>
</reference>
<feature type="non-terminal residue" evidence="8">
    <location>
        <position position="257"/>
    </location>
</feature>
<dbReference type="EMBL" id="GBHO01022167">
    <property type="protein sequence ID" value="JAG21437.1"/>
    <property type="molecule type" value="Transcribed_RNA"/>
</dbReference>
<gene>
    <name evidence="8" type="primary">NaCP60E_4</name>
    <name evidence="8" type="ORF">CM83_23</name>
</gene>
<organism evidence="8">
    <name type="scientific">Lygus hesperus</name>
    <name type="common">Western plant bug</name>
    <dbReference type="NCBI Taxonomy" id="30085"/>
    <lineage>
        <taxon>Eukaryota</taxon>
        <taxon>Metazoa</taxon>
        <taxon>Ecdysozoa</taxon>
        <taxon>Arthropoda</taxon>
        <taxon>Hexapoda</taxon>
        <taxon>Insecta</taxon>
        <taxon>Pterygota</taxon>
        <taxon>Neoptera</taxon>
        <taxon>Paraneoptera</taxon>
        <taxon>Hemiptera</taxon>
        <taxon>Heteroptera</taxon>
        <taxon>Panheteroptera</taxon>
        <taxon>Cimicomorpha</taxon>
        <taxon>Miridae</taxon>
        <taxon>Mirini</taxon>
        <taxon>Lygus</taxon>
    </lineage>
</organism>
<dbReference type="GO" id="GO:0086010">
    <property type="term" value="P:membrane depolarization during action potential"/>
    <property type="evidence" value="ECO:0007669"/>
    <property type="project" value="TreeGrafter"/>
</dbReference>
<keyword evidence="3 6" id="KW-1133">Transmembrane helix</keyword>
<feature type="domain" description="Ion transport" evidence="7">
    <location>
        <begin position="189"/>
        <end position="257"/>
    </location>
</feature>
<evidence type="ECO:0000256" key="1">
    <source>
        <dbReference type="ARBA" id="ARBA00004141"/>
    </source>
</evidence>
<dbReference type="Gene3D" id="1.20.120.350">
    <property type="entry name" value="Voltage-gated potassium channels. Chain C"/>
    <property type="match status" value="1"/>
</dbReference>
<accession>A0A0A9XL26</accession>
<evidence type="ECO:0000256" key="4">
    <source>
        <dbReference type="ARBA" id="ARBA00023136"/>
    </source>
</evidence>
<reference evidence="8" key="1">
    <citation type="journal article" date="2014" name="PLoS ONE">
        <title>Transcriptome-Based Identification of ABC Transporters in the Western Tarnished Plant Bug Lygus hesperus.</title>
        <authorList>
            <person name="Hull J.J."/>
            <person name="Chaney K."/>
            <person name="Geib S.M."/>
            <person name="Fabrick J.A."/>
            <person name="Brent C.S."/>
            <person name="Walsh D."/>
            <person name="Lavine L.C."/>
        </authorList>
    </citation>
    <scope>NUCLEOTIDE SEQUENCE</scope>
</reference>
<evidence type="ECO:0000256" key="3">
    <source>
        <dbReference type="ARBA" id="ARBA00022989"/>
    </source>
</evidence>
<feature type="transmembrane region" description="Helical" evidence="6">
    <location>
        <begin position="224"/>
        <end position="245"/>
    </location>
</feature>
<keyword evidence="8" id="KW-0813">Transport</keyword>
<dbReference type="InterPro" id="IPR005821">
    <property type="entry name" value="Ion_trans_dom"/>
</dbReference>
<evidence type="ECO:0000313" key="8">
    <source>
        <dbReference type="EMBL" id="JAG21437.1"/>
    </source>
</evidence>
<dbReference type="PANTHER" id="PTHR10037:SF62">
    <property type="entry name" value="SODIUM CHANNEL PROTEIN 60E"/>
    <property type="match status" value="1"/>
</dbReference>
<dbReference type="GO" id="GO:0005248">
    <property type="term" value="F:voltage-gated sodium channel activity"/>
    <property type="evidence" value="ECO:0007669"/>
    <property type="project" value="TreeGrafter"/>
</dbReference>